<organism evidence="1 2">
    <name type="scientific">Kitasatospora arboriphila</name>
    <dbReference type="NCBI Taxonomy" id="258052"/>
    <lineage>
        <taxon>Bacteria</taxon>
        <taxon>Bacillati</taxon>
        <taxon>Actinomycetota</taxon>
        <taxon>Actinomycetes</taxon>
        <taxon>Kitasatosporales</taxon>
        <taxon>Streptomycetaceae</taxon>
        <taxon>Kitasatospora</taxon>
    </lineage>
</organism>
<gene>
    <name evidence="1" type="ORF">GCM10009663_44370</name>
</gene>
<reference evidence="1 2" key="1">
    <citation type="journal article" date="2019" name="Int. J. Syst. Evol. Microbiol.">
        <title>The Global Catalogue of Microorganisms (GCM) 10K type strain sequencing project: providing services to taxonomists for standard genome sequencing and annotation.</title>
        <authorList>
            <consortium name="The Broad Institute Genomics Platform"/>
            <consortium name="The Broad Institute Genome Sequencing Center for Infectious Disease"/>
            <person name="Wu L."/>
            <person name="Ma J."/>
        </authorList>
    </citation>
    <scope>NUCLEOTIDE SEQUENCE [LARGE SCALE GENOMIC DNA]</scope>
    <source>
        <strain evidence="1 2">JCM 13002</strain>
    </source>
</reference>
<sequence length="47" mass="4849">MAGEVQGSGPAEAVDASVEVDETAAQECFEQLAAVKDSILEGVITPW</sequence>
<dbReference type="EMBL" id="BAAALD010000044">
    <property type="protein sequence ID" value="GAA1096397.1"/>
    <property type="molecule type" value="Genomic_DNA"/>
</dbReference>
<name>A0ABN1TP49_9ACTN</name>
<accession>A0ABN1TP49</accession>
<dbReference type="Proteomes" id="UP001499987">
    <property type="component" value="Unassembled WGS sequence"/>
</dbReference>
<evidence type="ECO:0000313" key="1">
    <source>
        <dbReference type="EMBL" id="GAA1096397.1"/>
    </source>
</evidence>
<keyword evidence="2" id="KW-1185">Reference proteome</keyword>
<proteinExistence type="predicted"/>
<comment type="caution">
    <text evidence="1">The sequence shown here is derived from an EMBL/GenBank/DDBJ whole genome shotgun (WGS) entry which is preliminary data.</text>
</comment>
<evidence type="ECO:0000313" key="2">
    <source>
        <dbReference type="Proteomes" id="UP001499987"/>
    </source>
</evidence>
<protein>
    <submittedName>
        <fullName evidence="1">Uncharacterized protein</fullName>
    </submittedName>
</protein>
<dbReference type="RefSeq" id="WP_344625392.1">
    <property type="nucleotide sequence ID" value="NZ_BAAALD010000044.1"/>
</dbReference>